<evidence type="ECO:0000256" key="1">
    <source>
        <dbReference type="ARBA" id="ARBA00006723"/>
    </source>
</evidence>
<keyword evidence="7" id="KW-1185">Reference proteome</keyword>
<feature type="domain" description="4-oxalocrotonate tautomerase-like" evidence="3">
    <location>
        <begin position="2"/>
        <end position="57"/>
    </location>
</feature>
<dbReference type="RefSeq" id="WP_043212320.1">
    <property type="nucleotide sequence ID" value="NZ_CAJGUP010000034.1"/>
</dbReference>
<evidence type="ECO:0000313" key="5">
    <source>
        <dbReference type="EMBL" id="CUI88029.1"/>
    </source>
</evidence>
<dbReference type="Proteomes" id="UP000053096">
    <property type="component" value="Unassembled WGS sequence"/>
</dbReference>
<dbReference type="OrthoDB" id="8527422at2"/>
<sequence>MPILNVQIMQGHTPAAKAALLKGLSQAVVDSIAAPVASVRVTLQEVASEHVIVAGELGKAMALVTVDLIAGRSVELKAALIAALNQAACDSIGISGQDVRVVLRDVPKTDMGVANGLSAAAAGR</sequence>
<dbReference type="AlphaFoldDB" id="A0A0J6C0J4"/>
<dbReference type="SUPFAM" id="SSF55331">
    <property type="entry name" value="Tautomerase/MIF"/>
    <property type="match status" value="1"/>
</dbReference>
<dbReference type="InterPro" id="IPR014347">
    <property type="entry name" value="Tautomerase/MIF_sf"/>
</dbReference>
<reference evidence="5 6" key="1">
    <citation type="submission" date="2015-09" db="EMBL/GenBank/DDBJ databases">
        <authorList>
            <person name="Jackson K.R."/>
            <person name="Lunt B.L."/>
            <person name="Fisher J.N.B."/>
            <person name="Gardner A.V."/>
            <person name="Bailey M.E."/>
            <person name="Deus L.M."/>
            <person name="Earl A.S."/>
            <person name="Gibby P.D."/>
            <person name="Hartmann K.A."/>
            <person name="Liu J.E."/>
            <person name="Manci A.M."/>
            <person name="Nielsen D.A."/>
            <person name="Solomon M.B."/>
            <person name="Breakwell D.P."/>
            <person name="Burnett S.H."/>
            <person name="Grose J.H."/>
        </authorList>
    </citation>
    <scope>NUCLEOTIDE SEQUENCE [LARGE SCALE GENOMIC DNA]</scope>
    <source>
        <strain evidence="5 6">2789STDY5608636</strain>
    </source>
</reference>
<dbReference type="PANTHER" id="PTHR35530">
    <property type="entry name" value="TAUTOMERASE-RELATED"/>
    <property type="match status" value="1"/>
</dbReference>
<proteinExistence type="inferred from homology"/>
<dbReference type="KEGG" id="bpdz:BBN53_05060"/>
<evidence type="ECO:0000256" key="2">
    <source>
        <dbReference type="ARBA" id="ARBA00023235"/>
    </source>
</evidence>
<dbReference type="Proteomes" id="UP000092950">
    <property type="component" value="Chromosome"/>
</dbReference>
<keyword evidence="2 5" id="KW-0413">Isomerase</keyword>
<dbReference type="GO" id="GO:0016853">
    <property type="term" value="F:isomerase activity"/>
    <property type="evidence" value="ECO:0007669"/>
    <property type="project" value="UniProtKB-KW"/>
</dbReference>
<dbReference type="EMBL" id="CYTV01000006">
    <property type="protein sequence ID" value="CUI88029.1"/>
    <property type="molecule type" value="Genomic_DNA"/>
</dbReference>
<dbReference type="Gene3D" id="3.30.429.10">
    <property type="entry name" value="Macrophage Migration Inhibitory Factor"/>
    <property type="match status" value="2"/>
</dbReference>
<evidence type="ECO:0000313" key="6">
    <source>
        <dbReference type="Proteomes" id="UP000053096"/>
    </source>
</evidence>
<evidence type="ECO:0000313" key="7">
    <source>
        <dbReference type="Proteomes" id="UP000092950"/>
    </source>
</evidence>
<dbReference type="PANTHER" id="PTHR35530:SF1">
    <property type="entry name" value="2-HYDROXYMUCONATE TAUTOMERASE"/>
    <property type="match status" value="1"/>
</dbReference>
<evidence type="ECO:0000313" key="4">
    <source>
        <dbReference type="EMBL" id="ANY15311.1"/>
    </source>
</evidence>
<organism evidence="5 6">
    <name type="scientific">Bordetella pseudohinzii</name>
    <dbReference type="NCBI Taxonomy" id="1331258"/>
    <lineage>
        <taxon>Bacteria</taxon>
        <taxon>Pseudomonadati</taxon>
        <taxon>Pseudomonadota</taxon>
        <taxon>Betaproteobacteria</taxon>
        <taxon>Burkholderiales</taxon>
        <taxon>Alcaligenaceae</taxon>
        <taxon>Bordetella</taxon>
    </lineage>
</organism>
<protein>
    <submittedName>
        <fullName evidence="5">4-oxalocrotonate tautomerase</fullName>
        <ecNumber evidence="5">5.3.2.-</ecNumber>
    </submittedName>
</protein>
<dbReference type="InterPro" id="IPR004370">
    <property type="entry name" value="4-OT-like_dom"/>
</dbReference>
<name>A0A0J6C0J4_9BORD</name>
<comment type="similarity">
    <text evidence="1">Belongs to the 4-oxalocrotonate tautomerase family.</text>
</comment>
<feature type="domain" description="4-oxalocrotonate tautomerase-like" evidence="3">
    <location>
        <begin position="63"/>
        <end position="114"/>
    </location>
</feature>
<gene>
    <name evidence="5" type="primary">xylH</name>
    <name evidence="4" type="ORF">BBN53_05060</name>
    <name evidence="5" type="ORF">ERS370011_02697</name>
</gene>
<accession>A0A0M7FZE1</accession>
<dbReference type="EC" id="5.3.2.-" evidence="5"/>
<accession>A0A0J6C0J4</accession>
<dbReference type="EMBL" id="CP016440">
    <property type="protein sequence ID" value="ANY15311.1"/>
    <property type="molecule type" value="Genomic_DNA"/>
</dbReference>
<reference evidence="4 7" key="2">
    <citation type="submission" date="2016-07" db="EMBL/GenBank/DDBJ databases">
        <title>Complete genome sequences of Bordetella pseudohinzii.</title>
        <authorList>
            <person name="Spilker T."/>
            <person name="Darrah R."/>
            <person name="LiPuma J.J."/>
        </authorList>
    </citation>
    <scope>NUCLEOTIDE SEQUENCE [LARGE SCALE GENOMIC DNA]</scope>
    <source>
        <strain evidence="4 7">HI4681</strain>
    </source>
</reference>
<dbReference type="Pfam" id="PF01361">
    <property type="entry name" value="Tautomerase"/>
    <property type="match status" value="2"/>
</dbReference>
<evidence type="ECO:0000259" key="3">
    <source>
        <dbReference type="Pfam" id="PF01361"/>
    </source>
</evidence>